<protein>
    <submittedName>
        <fullName evidence="1">Uncharacterized protein</fullName>
    </submittedName>
</protein>
<sequence>MKKLLLVLLILCVWLSVNSCGKKDSPSTATSTTTDNSTESVFIYPYSTSAKDADGADSVVNTC</sequence>
<proteinExistence type="predicted"/>
<accession>A0A381ZCZ2</accession>
<gene>
    <name evidence="1" type="ORF">METZ01_LOCUS139477</name>
</gene>
<feature type="non-terminal residue" evidence="1">
    <location>
        <position position="63"/>
    </location>
</feature>
<evidence type="ECO:0000313" key="1">
    <source>
        <dbReference type="EMBL" id="SVA86623.1"/>
    </source>
</evidence>
<organism evidence="1">
    <name type="scientific">marine metagenome</name>
    <dbReference type="NCBI Taxonomy" id="408172"/>
    <lineage>
        <taxon>unclassified sequences</taxon>
        <taxon>metagenomes</taxon>
        <taxon>ecological metagenomes</taxon>
    </lineage>
</organism>
<dbReference type="EMBL" id="UINC01020683">
    <property type="protein sequence ID" value="SVA86623.1"/>
    <property type="molecule type" value="Genomic_DNA"/>
</dbReference>
<reference evidence="1" key="1">
    <citation type="submission" date="2018-05" db="EMBL/GenBank/DDBJ databases">
        <authorList>
            <person name="Lanie J.A."/>
            <person name="Ng W.-L."/>
            <person name="Kazmierczak K.M."/>
            <person name="Andrzejewski T.M."/>
            <person name="Davidsen T.M."/>
            <person name="Wayne K.J."/>
            <person name="Tettelin H."/>
            <person name="Glass J.I."/>
            <person name="Rusch D."/>
            <person name="Podicherti R."/>
            <person name="Tsui H.-C.T."/>
            <person name="Winkler M.E."/>
        </authorList>
    </citation>
    <scope>NUCLEOTIDE SEQUENCE</scope>
</reference>
<dbReference type="AlphaFoldDB" id="A0A381ZCZ2"/>
<name>A0A381ZCZ2_9ZZZZ</name>